<proteinExistence type="predicted"/>
<dbReference type="Gene3D" id="1.20.1270.360">
    <property type="match status" value="1"/>
</dbReference>
<evidence type="ECO:0000313" key="2">
    <source>
        <dbReference type="Proteomes" id="UP001596053"/>
    </source>
</evidence>
<dbReference type="Pfam" id="PF03860">
    <property type="entry name" value="Csp"/>
    <property type="match status" value="1"/>
</dbReference>
<dbReference type="PANTHER" id="PTHR37310">
    <property type="entry name" value="CYTOPLASMIC PROTEIN-RELATED"/>
    <property type="match status" value="1"/>
</dbReference>
<dbReference type="InterPro" id="IPR044543">
    <property type="entry name" value="YHJQ-like"/>
</dbReference>
<protein>
    <submittedName>
        <fullName evidence="1">Four-helix bundle copper-binding protein</fullName>
    </submittedName>
</protein>
<sequence>MEVFVHNTDPNIQACIDACLSCYRICLGMSTGHCLEVGGEHARPDHLKLMLACSETCRATAHVMLVGSPHHKHLCAECADICTECASECERLEGMDACVRACRACAESCRIMAD</sequence>
<dbReference type="Proteomes" id="UP001596053">
    <property type="component" value="Unassembled WGS sequence"/>
</dbReference>
<reference evidence="2" key="1">
    <citation type="journal article" date="2019" name="Int. J. Syst. Evol. Microbiol.">
        <title>The Global Catalogue of Microorganisms (GCM) 10K type strain sequencing project: providing services to taxonomists for standard genome sequencing and annotation.</title>
        <authorList>
            <consortium name="The Broad Institute Genomics Platform"/>
            <consortium name="The Broad Institute Genome Sequencing Center for Infectious Disease"/>
            <person name="Wu L."/>
            <person name="Ma J."/>
        </authorList>
    </citation>
    <scope>NUCLEOTIDE SEQUENCE [LARGE SCALE GENOMIC DNA]</scope>
    <source>
        <strain evidence="2">NCAIM B.01391</strain>
    </source>
</reference>
<gene>
    <name evidence="1" type="ORF">ACFPOB_29470</name>
</gene>
<dbReference type="EMBL" id="JBHSLW010000093">
    <property type="protein sequence ID" value="MFC5423669.1"/>
    <property type="molecule type" value="Genomic_DNA"/>
</dbReference>
<dbReference type="PANTHER" id="PTHR37310:SF1">
    <property type="entry name" value="CYTOPLASMIC PROTEIN"/>
    <property type="match status" value="1"/>
</dbReference>
<evidence type="ECO:0000313" key="1">
    <source>
        <dbReference type="EMBL" id="MFC5423669.1"/>
    </source>
</evidence>
<keyword evidence="2" id="KW-1185">Reference proteome</keyword>
<dbReference type="RefSeq" id="WP_377801740.1">
    <property type="nucleotide sequence ID" value="NZ_JBHSLW010000093.1"/>
</dbReference>
<accession>A0ABW0IZE6</accession>
<dbReference type="InterPro" id="IPR005560">
    <property type="entry name" value="Csp_YhjQ"/>
</dbReference>
<organism evidence="1 2">
    <name type="scientific">Bosea eneae</name>
    <dbReference type="NCBI Taxonomy" id="151454"/>
    <lineage>
        <taxon>Bacteria</taxon>
        <taxon>Pseudomonadati</taxon>
        <taxon>Pseudomonadota</taxon>
        <taxon>Alphaproteobacteria</taxon>
        <taxon>Hyphomicrobiales</taxon>
        <taxon>Boseaceae</taxon>
        <taxon>Bosea</taxon>
    </lineage>
</organism>
<comment type="caution">
    <text evidence="1">The sequence shown here is derived from an EMBL/GenBank/DDBJ whole genome shotgun (WGS) entry which is preliminary data.</text>
</comment>
<dbReference type="CDD" id="cd08026">
    <property type="entry name" value="DUF326"/>
    <property type="match status" value="1"/>
</dbReference>
<name>A0ABW0IZE6_9HYPH</name>